<reference evidence="7 8" key="1">
    <citation type="journal article" date="2012" name="J. Bacteriol.">
        <title>Genome sequence of Rhizobium grahamii CCGE502, a broad-host-range symbiont with low nodulation competitiveness in Phaseolus vulgaris.</title>
        <authorList>
            <person name="Althabegoiti M.J."/>
            <person name="Lozano L."/>
            <person name="Torres-Tejerizo G."/>
            <person name="Ormeno-Orrillo E."/>
            <person name="Rogel M.A."/>
            <person name="Gonzalez V."/>
            <person name="Martinez-Romero E."/>
        </authorList>
    </citation>
    <scope>NUCLEOTIDE SEQUENCE [LARGE SCALE GENOMIC DNA]</scope>
    <source>
        <strain evidence="7 8">CCGE 502</strain>
    </source>
</reference>
<protein>
    <submittedName>
        <fullName evidence="7">Uncharacterized protein</fullName>
    </submittedName>
</protein>
<evidence type="ECO:0000256" key="5">
    <source>
        <dbReference type="ARBA" id="ARBA00023136"/>
    </source>
</evidence>
<organism evidence="7 8">
    <name type="scientific">Rhizobium grahamii CCGE 502</name>
    <dbReference type="NCBI Taxonomy" id="990285"/>
    <lineage>
        <taxon>Bacteria</taxon>
        <taxon>Pseudomonadati</taxon>
        <taxon>Pseudomonadota</taxon>
        <taxon>Alphaproteobacteria</taxon>
        <taxon>Hyphomicrobiales</taxon>
        <taxon>Rhizobiaceae</taxon>
        <taxon>Rhizobium/Agrobacterium group</taxon>
        <taxon>Rhizobium</taxon>
    </lineage>
</organism>
<dbReference type="HOGENOM" id="CLU_2571418_0_0_5"/>
<dbReference type="Pfam" id="PF01594">
    <property type="entry name" value="AI-2E_transport"/>
    <property type="match status" value="1"/>
</dbReference>
<dbReference type="Proteomes" id="UP000014411">
    <property type="component" value="Unassembled WGS sequence"/>
</dbReference>
<name>S3HFI4_9HYPH</name>
<proteinExistence type="inferred from homology"/>
<comment type="similarity">
    <text evidence="2">Belongs to the autoinducer-2 exporter (AI-2E) (TC 2.A.86) family.</text>
</comment>
<sequence>MTQFIIGSYMEPRLTGASLAISPFAVIFAVFFWSFMWGTSGAFIGVPIPIAFIVYSAGTPSGKWVATLLSGGSNADMGHGP</sequence>
<dbReference type="GO" id="GO:0016020">
    <property type="term" value="C:membrane"/>
    <property type="evidence" value="ECO:0007669"/>
    <property type="project" value="UniProtKB-SubCell"/>
</dbReference>
<evidence type="ECO:0000313" key="8">
    <source>
        <dbReference type="Proteomes" id="UP000014411"/>
    </source>
</evidence>
<dbReference type="eggNOG" id="COG0628">
    <property type="taxonomic scope" value="Bacteria"/>
</dbReference>
<evidence type="ECO:0000313" key="7">
    <source>
        <dbReference type="EMBL" id="EPE97529.1"/>
    </source>
</evidence>
<evidence type="ECO:0000256" key="4">
    <source>
        <dbReference type="ARBA" id="ARBA00022989"/>
    </source>
</evidence>
<evidence type="ECO:0000256" key="3">
    <source>
        <dbReference type="ARBA" id="ARBA00022692"/>
    </source>
</evidence>
<accession>S3HFI4</accession>
<evidence type="ECO:0000256" key="1">
    <source>
        <dbReference type="ARBA" id="ARBA00004141"/>
    </source>
</evidence>
<keyword evidence="3 6" id="KW-0812">Transmembrane</keyword>
<keyword evidence="8" id="KW-1185">Reference proteome</keyword>
<evidence type="ECO:0000256" key="2">
    <source>
        <dbReference type="ARBA" id="ARBA00009773"/>
    </source>
</evidence>
<evidence type="ECO:0000256" key="6">
    <source>
        <dbReference type="SAM" id="Phobius"/>
    </source>
</evidence>
<comment type="caution">
    <text evidence="7">The sequence shown here is derived from an EMBL/GenBank/DDBJ whole genome shotgun (WGS) entry which is preliminary data.</text>
</comment>
<dbReference type="AlphaFoldDB" id="S3HFI4"/>
<dbReference type="InterPro" id="IPR002549">
    <property type="entry name" value="AI-2E-like"/>
</dbReference>
<dbReference type="STRING" id="990285.RGCCGE502_15840"/>
<feature type="transmembrane region" description="Helical" evidence="6">
    <location>
        <begin position="41"/>
        <end position="58"/>
    </location>
</feature>
<dbReference type="EMBL" id="AEYE02000015">
    <property type="protein sequence ID" value="EPE97529.1"/>
    <property type="molecule type" value="Genomic_DNA"/>
</dbReference>
<keyword evidence="5 6" id="KW-0472">Membrane</keyword>
<gene>
    <name evidence="7" type="ORF">RGCCGE502_15840</name>
</gene>
<keyword evidence="4 6" id="KW-1133">Transmembrane helix</keyword>
<comment type="subcellular location">
    <subcellularLocation>
        <location evidence="1">Membrane</location>
        <topology evidence="1">Multi-pass membrane protein</topology>
    </subcellularLocation>
</comment>
<feature type="transmembrane region" description="Helical" evidence="6">
    <location>
        <begin position="12"/>
        <end position="35"/>
    </location>
</feature>